<name>A0A6V7VZT9_MELEN</name>
<sequence>MLFVLFSRLVLTEFVKLSALLIIDFVELTIFSLKFSTFKEILYVFSRIQLLECIIFSFTISLKLWVQSIKILLYSFCFKQFKFSVISINFVFTIHELIFSDFTKFSPSNKFKLLFL</sequence>
<reference evidence="1 2" key="1">
    <citation type="submission" date="2020-08" db="EMBL/GenBank/DDBJ databases">
        <authorList>
            <person name="Koutsovoulos G."/>
            <person name="Danchin GJ E."/>
        </authorList>
    </citation>
    <scope>NUCLEOTIDE SEQUENCE [LARGE SCALE GENOMIC DNA]</scope>
</reference>
<gene>
    <name evidence="1" type="ORF">MENT_LOCUS32412</name>
</gene>
<organism evidence="1 2">
    <name type="scientific">Meloidogyne enterolobii</name>
    <name type="common">Root-knot nematode worm</name>
    <name type="synonym">Meloidogyne mayaguensis</name>
    <dbReference type="NCBI Taxonomy" id="390850"/>
    <lineage>
        <taxon>Eukaryota</taxon>
        <taxon>Metazoa</taxon>
        <taxon>Ecdysozoa</taxon>
        <taxon>Nematoda</taxon>
        <taxon>Chromadorea</taxon>
        <taxon>Rhabditida</taxon>
        <taxon>Tylenchina</taxon>
        <taxon>Tylenchomorpha</taxon>
        <taxon>Tylenchoidea</taxon>
        <taxon>Meloidogynidae</taxon>
        <taxon>Meloidogyninae</taxon>
        <taxon>Meloidogyne</taxon>
    </lineage>
</organism>
<proteinExistence type="predicted"/>
<dbReference type="EMBL" id="CAJEWN010000368">
    <property type="protein sequence ID" value="CAD2180342.1"/>
    <property type="molecule type" value="Genomic_DNA"/>
</dbReference>
<dbReference type="AlphaFoldDB" id="A0A6V7VZT9"/>
<dbReference type="Proteomes" id="UP000580250">
    <property type="component" value="Unassembled WGS sequence"/>
</dbReference>
<evidence type="ECO:0000313" key="1">
    <source>
        <dbReference type="EMBL" id="CAD2180342.1"/>
    </source>
</evidence>
<accession>A0A6V7VZT9</accession>
<comment type="caution">
    <text evidence="1">The sequence shown here is derived from an EMBL/GenBank/DDBJ whole genome shotgun (WGS) entry which is preliminary data.</text>
</comment>
<protein>
    <submittedName>
        <fullName evidence="1">Uncharacterized protein</fullName>
    </submittedName>
</protein>
<evidence type="ECO:0000313" key="2">
    <source>
        <dbReference type="Proteomes" id="UP000580250"/>
    </source>
</evidence>